<dbReference type="PROSITE" id="PS01031">
    <property type="entry name" value="SHSP"/>
    <property type="match status" value="1"/>
</dbReference>
<dbReference type="SUPFAM" id="SSF49764">
    <property type="entry name" value="HSP20-like chaperones"/>
    <property type="match status" value="1"/>
</dbReference>
<dbReference type="InterPro" id="IPR008978">
    <property type="entry name" value="HSP20-like_chaperone"/>
</dbReference>
<dbReference type="Proteomes" id="UP000003503">
    <property type="component" value="Unassembled WGS sequence"/>
</dbReference>
<dbReference type="InterPro" id="IPR031107">
    <property type="entry name" value="Small_HSP"/>
</dbReference>
<dbReference type="AlphaFoldDB" id="F2BWL6"/>
<evidence type="ECO:0000259" key="3">
    <source>
        <dbReference type="PROSITE" id="PS01031"/>
    </source>
</evidence>
<reference evidence="4 5" key="1">
    <citation type="submission" date="2011-02" db="EMBL/GenBank/DDBJ databases">
        <authorList>
            <person name="Muzny D."/>
            <person name="Qin X."/>
            <person name="Deng J."/>
            <person name="Jiang H."/>
            <person name="Liu Y."/>
            <person name="Qu J."/>
            <person name="Song X.-Z."/>
            <person name="Zhang L."/>
            <person name="Thornton R."/>
            <person name="Coyle M."/>
            <person name="Francisco L."/>
            <person name="Jackson L."/>
            <person name="Javaid M."/>
            <person name="Korchina V."/>
            <person name="Kovar C."/>
            <person name="Mata R."/>
            <person name="Mathew T."/>
            <person name="Ngo R."/>
            <person name="Nguyen L."/>
            <person name="Nguyen N."/>
            <person name="Okwuonu G."/>
            <person name="Ongeri F."/>
            <person name="Pham C."/>
            <person name="Simmons D."/>
            <person name="Wilczek-Boney K."/>
            <person name="Hale W."/>
            <person name="Jakkamsetti A."/>
            <person name="Pham P."/>
            <person name="Ruth R."/>
            <person name="San Lucas F."/>
            <person name="Warren J."/>
            <person name="Zhang J."/>
            <person name="Zhao Z."/>
            <person name="Zhou C."/>
            <person name="Zhu D."/>
            <person name="Lee S."/>
            <person name="Bess C."/>
            <person name="Blankenburg K."/>
            <person name="Forbes L."/>
            <person name="Fu Q."/>
            <person name="Gubbala S."/>
            <person name="Hirani K."/>
            <person name="Jayaseelan J.C."/>
            <person name="Lara F."/>
            <person name="Munidasa M."/>
            <person name="Palculict T."/>
            <person name="Patil S."/>
            <person name="Pu L.-L."/>
            <person name="Saada N."/>
            <person name="Tang L."/>
            <person name="Weissenberger G."/>
            <person name="Zhu Y."/>
            <person name="Hemphill L."/>
            <person name="Shang Y."/>
            <person name="Youmans B."/>
            <person name="Ayvaz T."/>
            <person name="Ross M."/>
            <person name="Santibanez J."/>
            <person name="Aqrawi P."/>
            <person name="Gross S."/>
            <person name="Joshi V."/>
            <person name="Fowler G."/>
            <person name="Nazareth L."/>
            <person name="Reid J."/>
            <person name="Worley K."/>
            <person name="Petrosino J."/>
            <person name="Highlander S."/>
            <person name="Gibbs R."/>
        </authorList>
    </citation>
    <scope>NUCLEOTIDE SEQUENCE [LARGE SCALE GENOMIC DNA]</scope>
    <source>
        <strain evidence="4 5">DSM 19965</strain>
    </source>
</reference>
<evidence type="ECO:0000256" key="1">
    <source>
        <dbReference type="PROSITE-ProRule" id="PRU00285"/>
    </source>
</evidence>
<evidence type="ECO:0000313" key="5">
    <source>
        <dbReference type="Proteomes" id="UP000003503"/>
    </source>
</evidence>
<comment type="caution">
    <text evidence="4">The sequence shown here is derived from an EMBL/GenBank/DDBJ whole genome shotgun (WGS) entry which is preliminary data.</text>
</comment>
<dbReference type="eggNOG" id="COG0071">
    <property type="taxonomic scope" value="Bacteria"/>
</dbReference>
<comment type="similarity">
    <text evidence="1 2">Belongs to the small heat shock protein (HSP20) family.</text>
</comment>
<protein>
    <submittedName>
        <fullName evidence="4">Heat shock protein Hsp20</fullName>
    </submittedName>
</protein>
<evidence type="ECO:0000313" key="4">
    <source>
        <dbReference type="EMBL" id="EGF14883.1"/>
    </source>
</evidence>
<organism evidence="4 5">
    <name type="scientific">Dialister micraerophilus DSM 19965</name>
    <dbReference type="NCBI Taxonomy" id="888062"/>
    <lineage>
        <taxon>Bacteria</taxon>
        <taxon>Bacillati</taxon>
        <taxon>Bacillota</taxon>
        <taxon>Negativicutes</taxon>
        <taxon>Veillonellales</taxon>
        <taxon>Veillonellaceae</taxon>
        <taxon>Dialister</taxon>
    </lineage>
</organism>
<name>F2BWL6_9FIRM</name>
<keyword evidence="5" id="KW-1185">Reference proteome</keyword>
<dbReference type="PANTHER" id="PTHR11527">
    <property type="entry name" value="HEAT-SHOCK PROTEIN 20 FAMILY MEMBER"/>
    <property type="match status" value="1"/>
</dbReference>
<proteinExistence type="inferred from homology"/>
<dbReference type="InterPro" id="IPR002068">
    <property type="entry name" value="A-crystallin/Hsp20_dom"/>
</dbReference>
<feature type="domain" description="SHSP" evidence="3">
    <location>
        <begin position="35"/>
        <end position="148"/>
    </location>
</feature>
<accession>F2BWL6</accession>
<gene>
    <name evidence="4" type="primary">hsp20</name>
    <name evidence="4" type="ORF">HMPREF9083_0583</name>
</gene>
<dbReference type="CDD" id="cd06471">
    <property type="entry name" value="ACD_LpsHSP_like"/>
    <property type="match status" value="1"/>
</dbReference>
<sequence length="148" mass="16982">MITYNDLEKGAEFMRSLMPMFDNGFLNDTGFWDDSREFAFVPKVDVKELSDSYEVVFDLPGMKKDDLSISYSDDVLTVEAKSEKSSDEKEGDVYLRRERFSSSFKRQFVIRGVDEKAVKASLKDGVLRITLPKIKENADGSVRRIQID</sequence>
<evidence type="ECO:0000256" key="2">
    <source>
        <dbReference type="RuleBase" id="RU003616"/>
    </source>
</evidence>
<dbReference type="EMBL" id="AFBB01000009">
    <property type="protein sequence ID" value="EGF14883.1"/>
    <property type="molecule type" value="Genomic_DNA"/>
</dbReference>
<keyword evidence="4" id="KW-0346">Stress response</keyword>
<dbReference type="Gene3D" id="2.60.40.790">
    <property type="match status" value="1"/>
</dbReference>
<dbReference type="STRING" id="888062.HMPREF9083_0583"/>
<dbReference type="HOGENOM" id="CLU_046737_8_3_9"/>
<dbReference type="Pfam" id="PF00011">
    <property type="entry name" value="HSP20"/>
    <property type="match status" value="1"/>
</dbReference>